<keyword evidence="2" id="KW-1185">Reference proteome</keyword>
<gene>
    <name evidence="1" type="ORF">XA68_17335</name>
</gene>
<proteinExistence type="predicted"/>
<protein>
    <recommendedName>
        <fullName evidence="3">SET domain-containing protein</fullName>
    </recommendedName>
</protein>
<dbReference type="Gene3D" id="3.90.1410.10">
    <property type="entry name" value="set domain protein methyltransferase, domain 1"/>
    <property type="match status" value="1"/>
</dbReference>
<dbReference type="STRING" id="268505.A0A2A9P3E3"/>
<organism evidence="1 2">
    <name type="scientific">Ophiocordyceps unilateralis</name>
    <name type="common">Zombie-ant fungus</name>
    <name type="synonym">Torrubia unilateralis</name>
    <dbReference type="NCBI Taxonomy" id="268505"/>
    <lineage>
        <taxon>Eukaryota</taxon>
        <taxon>Fungi</taxon>
        <taxon>Dikarya</taxon>
        <taxon>Ascomycota</taxon>
        <taxon>Pezizomycotina</taxon>
        <taxon>Sordariomycetes</taxon>
        <taxon>Hypocreomycetidae</taxon>
        <taxon>Hypocreales</taxon>
        <taxon>Ophiocordycipitaceae</taxon>
        <taxon>Ophiocordyceps</taxon>
    </lineage>
</organism>
<name>A0A2A9P3E3_OPHUN</name>
<reference evidence="1 2" key="1">
    <citation type="journal article" date="2015" name="BMC Genomics">
        <title>Gene expression during zombie ant biting behavior reflects the complexity underlying fungal parasitic behavioral manipulation.</title>
        <authorList>
            <person name="de Bekker C."/>
            <person name="Ohm R.A."/>
            <person name="Loreto R.G."/>
            <person name="Sebastian A."/>
            <person name="Albert I."/>
            <person name="Merrow M."/>
            <person name="Brachmann A."/>
            <person name="Hughes D.P."/>
        </authorList>
    </citation>
    <scope>NUCLEOTIDE SEQUENCE [LARGE SCALE GENOMIC DNA]</scope>
    <source>
        <strain evidence="1 2">SC16a</strain>
    </source>
</reference>
<dbReference type="EMBL" id="LAZP02000708">
    <property type="protein sequence ID" value="PFH55949.1"/>
    <property type="molecule type" value="Genomic_DNA"/>
</dbReference>
<comment type="caution">
    <text evidence="1">The sequence shown here is derived from an EMBL/GenBank/DDBJ whole genome shotgun (WGS) entry which is preliminary data.</text>
</comment>
<sequence length="477" mass="52300">MSSAATDGMSSAPLSPHAFPAWARLNGLVLDGIELRHIPGKGLGLVQEEEATTAVPATLLRVPRDLVLCVDDYANVDVNFKQLLEAVGHQSTRLDVILFLLCHLVQSRRCRRHGQSLVPTPWTEYLRFLPRPIPVPTMWSECERLLLTGTSLEPALEAKLAALTREFDVLRLQTEAMAFWKALLWEGEGSASLDDWILADGWFRSRCLELPHVGIAMVPGLDMVNHAICPTAYYEVDDKADVVLSACSGRVASCGREVTISYGQAKSAAEMLFSYGFIDAEASGVDGAANGLTLPIAPLSDDPLAKAKLRVFGQSPVVRLSWEGGALQWESPFAYLVCLNEEDGLGFRLLQDTVGERQLRLLWQDQDITGRATELESLIEGHSLCQVFRLRAVALVHERVETQLARVRHVPSQPLEARDACAAAAYALREVETGLLEAAAGALEHQKSMLLARDDVVRYLASMADGGDEDEVEDDFS</sequence>
<evidence type="ECO:0000313" key="1">
    <source>
        <dbReference type="EMBL" id="PFH55949.1"/>
    </source>
</evidence>
<dbReference type="GO" id="GO:0005634">
    <property type="term" value="C:nucleus"/>
    <property type="evidence" value="ECO:0007669"/>
    <property type="project" value="TreeGrafter"/>
</dbReference>
<dbReference type="AlphaFoldDB" id="A0A2A9P3E3"/>
<dbReference type="CDD" id="cd10527">
    <property type="entry name" value="SET_LSMT"/>
    <property type="match status" value="1"/>
</dbReference>
<accession>A0A2A9P3E3</accession>
<dbReference type="SUPFAM" id="SSF82199">
    <property type="entry name" value="SET domain"/>
    <property type="match status" value="1"/>
</dbReference>
<dbReference type="InterPro" id="IPR050600">
    <property type="entry name" value="SETD3_SETD6_MTase"/>
</dbReference>
<dbReference type="InterPro" id="IPR046341">
    <property type="entry name" value="SET_dom_sf"/>
</dbReference>
<evidence type="ECO:0008006" key="3">
    <source>
        <dbReference type="Google" id="ProtNLM"/>
    </source>
</evidence>
<reference evidence="1 2" key="2">
    <citation type="journal article" date="2017" name="Sci. Rep.">
        <title>Ant-infecting Ophiocordyceps genomes reveal a high diversity of potential behavioral manipulation genes and a possible major role for enterotoxins.</title>
        <authorList>
            <person name="de Bekker C."/>
            <person name="Ohm R.A."/>
            <person name="Evans H.C."/>
            <person name="Brachmann A."/>
            <person name="Hughes D.P."/>
        </authorList>
    </citation>
    <scope>NUCLEOTIDE SEQUENCE [LARGE SCALE GENOMIC DNA]</scope>
    <source>
        <strain evidence="1 2">SC16a</strain>
    </source>
</reference>
<dbReference type="PANTHER" id="PTHR13271">
    <property type="entry name" value="UNCHARACTERIZED PUTATIVE METHYLTRANSFERASE"/>
    <property type="match status" value="1"/>
</dbReference>
<dbReference type="Proteomes" id="UP000037136">
    <property type="component" value="Unassembled WGS sequence"/>
</dbReference>
<evidence type="ECO:0000313" key="2">
    <source>
        <dbReference type="Proteomes" id="UP000037136"/>
    </source>
</evidence>
<dbReference type="PANTHER" id="PTHR13271:SF76">
    <property type="entry name" value="SET DOMAIN-CONTAINING PROTEIN 8"/>
    <property type="match status" value="1"/>
</dbReference>
<dbReference type="OrthoDB" id="441812at2759"/>
<dbReference type="GO" id="GO:0016279">
    <property type="term" value="F:protein-lysine N-methyltransferase activity"/>
    <property type="evidence" value="ECO:0007669"/>
    <property type="project" value="TreeGrafter"/>
</dbReference>